<feature type="non-terminal residue" evidence="1">
    <location>
        <position position="1"/>
    </location>
</feature>
<proteinExistence type="predicted"/>
<reference evidence="1" key="1">
    <citation type="submission" date="2018-06" db="EMBL/GenBank/DDBJ databases">
        <authorList>
            <person name="Zhirakovskaya E."/>
        </authorList>
    </citation>
    <scope>NUCLEOTIDE SEQUENCE</scope>
</reference>
<protein>
    <submittedName>
        <fullName evidence="1">Uncharacterized protein</fullName>
    </submittedName>
</protein>
<accession>A0A3B0V857</accession>
<organism evidence="1">
    <name type="scientific">hydrothermal vent metagenome</name>
    <dbReference type="NCBI Taxonomy" id="652676"/>
    <lineage>
        <taxon>unclassified sequences</taxon>
        <taxon>metagenomes</taxon>
        <taxon>ecological metagenomes</taxon>
    </lineage>
</organism>
<dbReference type="AlphaFoldDB" id="A0A3B0V857"/>
<evidence type="ECO:0000313" key="1">
    <source>
        <dbReference type="EMBL" id="VAW34952.1"/>
    </source>
</evidence>
<gene>
    <name evidence="1" type="ORF">MNBD_CHLOROFLEXI01-598</name>
</gene>
<name>A0A3B0V857_9ZZZZ</name>
<sequence length="175" mass="19912">LIAANAYVRNPNLAHEQGPILKEIVGMGNQLLTSLNDLPFPKETIKLMRQLMRDLSRAGEHLSAARQSMQSEFQSHRELVRHLNKALGTAQTLLDQLSRSRINARVRLRINALRHSLELLRLLSNPSTTGKRQNLRRLFALVDLYVDMAILESRTTNQMVSLEGIRIIRESTLTL</sequence>
<dbReference type="EMBL" id="UOEU01000561">
    <property type="protein sequence ID" value="VAW34952.1"/>
    <property type="molecule type" value="Genomic_DNA"/>
</dbReference>